<evidence type="ECO:0000313" key="2">
    <source>
        <dbReference type="EMBL" id="KAL1864592.1"/>
    </source>
</evidence>
<dbReference type="Proteomes" id="UP001583177">
    <property type="component" value="Unassembled WGS sequence"/>
</dbReference>
<organism evidence="2 3">
    <name type="scientific">Diaporthe australafricana</name>
    <dbReference type="NCBI Taxonomy" id="127596"/>
    <lineage>
        <taxon>Eukaryota</taxon>
        <taxon>Fungi</taxon>
        <taxon>Dikarya</taxon>
        <taxon>Ascomycota</taxon>
        <taxon>Pezizomycotina</taxon>
        <taxon>Sordariomycetes</taxon>
        <taxon>Sordariomycetidae</taxon>
        <taxon>Diaporthales</taxon>
        <taxon>Diaporthaceae</taxon>
        <taxon>Diaporthe</taxon>
    </lineage>
</organism>
<gene>
    <name evidence="2" type="ORF">Daus18300_007609</name>
</gene>
<reference evidence="2 3" key="1">
    <citation type="journal article" date="2024" name="IMA Fungus">
        <title>IMA Genome - F19 : A genome assembly and annotation guide to empower mycologists, including annotated draft genome sequences of Ceratocystis pirilliformis, Diaporthe australafricana, Fusarium ophioides, Paecilomyces lecythidis, and Sporothrix stenoceras.</title>
        <authorList>
            <person name="Aylward J."/>
            <person name="Wilson A.M."/>
            <person name="Visagie C.M."/>
            <person name="Spraker J."/>
            <person name="Barnes I."/>
            <person name="Buitendag C."/>
            <person name="Ceriani C."/>
            <person name="Del Mar Angel L."/>
            <person name="du Plessis D."/>
            <person name="Fuchs T."/>
            <person name="Gasser K."/>
            <person name="Kramer D."/>
            <person name="Li W."/>
            <person name="Munsamy K."/>
            <person name="Piso A."/>
            <person name="Price J.L."/>
            <person name="Sonnekus B."/>
            <person name="Thomas C."/>
            <person name="van der Nest A."/>
            <person name="van Dijk A."/>
            <person name="van Heerden A."/>
            <person name="van Vuuren N."/>
            <person name="Yilmaz N."/>
            <person name="Duong T.A."/>
            <person name="van der Merwe N.A."/>
            <person name="Wingfield M.J."/>
            <person name="Wingfield B.D."/>
        </authorList>
    </citation>
    <scope>NUCLEOTIDE SEQUENCE [LARGE SCALE GENOMIC DNA]</scope>
    <source>
        <strain evidence="2 3">CMW 18300</strain>
    </source>
</reference>
<accession>A0ABR3WM77</accession>
<sequence>MPAGAKRKRNATEQGSAPEKTSEELKELKALEDQYYQGLDMSKIGPGLGCGECLLKTPLLTFQSPVMGLMSIEIMSGTRGPGTGGFRFSARDETSTTFLVPFQHVEQVLILDEPGPDDTEESTSGYRVIVVPTAFVGASALKKTLPKVISFTLPDGGIGSEFEGTVGEAADASKEAFRSLLTRAFNEQLAPFDKSVVDVSSAGDVKKRDAPITCDATLKPTLTEEDEQPAKGRLFFLEPGILFWSQSTSRILYLTHDSIPGVMLIFNHDKSQHLKTGNLSLICRATEPYYEKGQKNGRSTRQSASKQSEEPLLLSFHAIRTSLSDKISQYAKKHEIKLQELEQEWYDLKKGEPATGWMPRGMLSGMRGVFPNMAR</sequence>
<keyword evidence="3" id="KW-1185">Reference proteome</keyword>
<protein>
    <submittedName>
        <fullName evidence="2">Uncharacterized protein</fullName>
    </submittedName>
</protein>
<feature type="region of interest" description="Disordered" evidence="1">
    <location>
        <begin position="1"/>
        <end position="23"/>
    </location>
</feature>
<dbReference type="EMBL" id="JAWRVE010000067">
    <property type="protein sequence ID" value="KAL1864592.1"/>
    <property type="molecule type" value="Genomic_DNA"/>
</dbReference>
<evidence type="ECO:0000313" key="3">
    <source>
        <dbReference type="Proteomes" id="UP001583177"/>
    </source>
</evidence>
<name>A0ABR3WM77_9PEZI</name>
<proteinExistence type="predicted"/>
<comment type="caution">
    <text evidence="2">The sequence shown here is derived from an EMBL/GenBank/DDBJ whole genome shotgun (WGS) entry which is preliminary data.</text>
</comment>
<evidence type="ECO:0000256" key="1">
    <source>
        <dbReference type="SAM" id="MobiDB-lite"/>
    </source>
</evidence>